<organism evidence="3 4">
    <name type="scientific">Hapsidospora chrysogenum (strain ATCC 11550 / CBS 779.69 / DSM 880 / IAM 14645 / JCM 23072 / IMI 49137)</name>
    <name type="common">Acremonium chrysogenum</name>
    <dbReference type="NCBI Taxonomy" id="857340"/>
    <lineage>
        <taxon>Eukaryota</taxon>
        <taxon>Fungi</taxon>
        <taxon>Dikarya</taxon>
        <taxon>Ascomycota</taxon>
        <taxon>Pezizomycotina</taxon>
        <taxon>Sordariomycetes</taxon>
        <taxon>Hypocreomycetidae</taxon>
        <taxon>Hypocreales</taxon>
        <taxon>Bionectriaceae</taxon>
        <taxon>Hapsidospora</taxon>
    </lineage>
</organism>
<reference evidence="4" key="1">
    <citation type="journal article" date="2014" name="Genome Announc.">
        <title>Genome sequence and annotation of Acremonium chrysogenum, producer of the beta-lactam antibiotic cephalosporin C.</title>
        <authorList>
            <person name="Terfehr D."/>
            <person name="Dahlmann T.A."/>
            <person name="Specht T."/>
            <person name="Zadra I."/>
            <person name="Kuernsteiner H."/>
            <person name="Kueck U."/>
        </authorList>
    </citation>
    <scope>NUCLEOTIDE SEQUENCE [LARGE SCALE GENOMIC DNA]</scope>
    <source>
        <strain evidence="4">ATCC 11550 / CBS 779.69 / DSM 880 / IAM 14645 / JCM 23072 / IMI 49137</strain>
    </source>
</reference>
<dbReference type="InterPro" id="IPR029058">
    <property type="entry name" value="AB_hydrolase_fold"/>
</dbReference>
<evidence type="ECO:0000313" key="3">
    <source>
        <dbReference type="EMBL" id="KFH46903.1"/>
    </source>
</evidence>
<dbReference type="SUPFAM" id="SSF53474">
    <property type="entry name" value="alpha/beta-Hydrolases"/>
    <property type="match status" value="1"/>
</dbReference>
<dbReference type="PANTHER" id="PTHR17630">
    <property type="entry name" value="DIENELACTONE HYDROLASE"/>
    <property type="match status" value="1"/>
</dbReference>
<dbReference type="Gene3D" id="3.40.50.1820">
    <property type="entry name" value="alpha/beta hydrolase"/>
    <property type="match status" value="1"/>
</dbReference>
<dbReference type="EMBL" id="JPKY01000014">
    <property type="protein sequence ID" value="KFH46903.1"/>
    <property type="molecule type" value="Genomic_DNA"/>
</dbReference>
<accession>A0A086TC21</accession>
<feature type="compositionally biased region" description="Basic and acidic residues" evidence="1">
    <location>
        <begin position="1"/>
        <end position="14"/>
    </location>
</feature>
<dbReference type="STRING" id="857340.A0A086TC21"/>
<dbReference type="AlphaFoldDB" id="A0A086TC21"/>
<keyword evidence="4" id="KW-1185">Reference proteome</keyword>
<comment type="caution">
    <text evidence="3">The sequence shown here is derived from an EMBL/GenBank/DDBJ whole genome shotgun (WGS) entry which is preliminary data.</text>
</comment>
<evidence type="ECO:0000256" key="1">
    <source>
        <dbReference type="SAM" id="MobiDB-lite"/>
    </source>
</evidence>
<evidence type="ECO:0000313" key="4">
    <source>
        <dbReference type="Proteomes" id="UP000029964"/>
    </source>
</evidence>
<dbReference type="OrthoDB" id="17560at2759"/>
<dbReference type="HOGENOM" id="CLU_054590_2_1_1"/>
<gene>
    <name evidence="3" type="ORF">ACRE_022900</name>
</gene>
<name>A0A086TC21_HAPC1</name>
<sequence>MATRFKHDAEEKTRGTPAGKTVKVGRHDAYLALANSEVERKKSGILYVPDVLGIRQDSMLLADQFAAAGYTTLIIDLYNGDALKVEEVPGLDLQAWIQTGRNGSGPHTPTEIDPIVREAASYMKTDLGVERIGAVGFSFGSKYVVRHLGSGIQVAYVAYPSFVDDEELAAIGGPLSIAAAETETIFSLEKRIRAEEILRQNGNVYQINLFSGVSHGFAVTCDLGNRRERFGKEQAFKQAVEFFDYWLI</sequence>
<dbReference type="PANTHER" id="PTHR17630:SF44">
    <property type="entry name" value="PROTEIN AIM2"/>
    <property type="match status" value="1"/>
</dbReference>
<feature type="domain" description="Dienelactone hydrolase" evidence="2">
    <location>
        <begin position="29"/>
        <end position="244"/>
    </location>
</feature>
<feature type="region of interest" description="Disordered" evidence="1">
    <location>
        <begin position="1"/>
        <end position="20"/>
    </location>
</feature>
<dbReference type="InterPro" id="IPR002925">
    <property type="entry name" value="Dienelactn_hydro"/>
</dbReference>
<dbReference type="Pfam" id="PF01738">
    <property type="entry name" value="DLH"/>
    <property type="match status" value="1"/>
</dbReference>
<dbReference type="Proteomes" id="UP000029964">
    <property type="component" value="Unassembled WGS sequence"/>
</dbReference>
<dbReference type="GO" id="GO:0016787">
    <property type="term" value="F:hydrolase activity"/>
    <property type="evidence" value="ECO:0007669"/>
    <property type="project" value="InterPro"/>
</dbReference>
<protein>
    <recommendedName>
        <fullName evidence="2">Dienelactone hydrolase domain-containing protein</fullName>
    </recommendedName>
</protein>
<evidence type="ECO:0000259" key="2">
    <source>
        <dbReference type="Pfam" id="PF01738"/>
    </source>
</evidence>
<proteinExistence type="predicted"/>